<evidence type="ECO:0000256" key="1">
    <source>
        <dbReference type="SAM" id="SignalP"/>
    </source>
</evidence>
<evidence type="ECO:0000313" key="3">
    <source>
        <dbReference type="EMBL" id="MES0875233.1"/>
    </source>
</evidence>
<organism evidence="3 4">
    <name type="scientific">Sinimarinibacterium thermocellulolyticum</name>
    <dbReference type="NCBI Taxonomy" id="3170016"/>
    <lineage>
        <taxon>Bacteria</taxon>
        <taxon>Pseudomonadati</taxon>
        <taxon>Pseudomonadota</taxon>
        <taxon>Gammaproteobacteria</taxon>
        <taxon>Nevskiales</taxon>
        <taxon>Nevskiaceae</taxon>
        <taxon>Sinimarinibacterium</taxon>
    </lineage>
</organism>
<dbReference type="InterPro" id="IPR007372">
    <property type="entry name" value="Lipid/polyisoprenoid-bd_YceI"/>
</dbReference>
<dbReference type="Pfam" id="PF04264">
    <property type="entry name" value="YceI"/>
    <property type="match status" value="1"/>
</dbReference>
<comment type="caution">
    <text evidence="3">The sequence shown here is derived from an EMBL/GenBank/DDBJ whole genome shotgun (WGS) entry which is preliminary data.</text>
</comment>
<reference evidence="3 4" key="1">
    <citation type="submission" date="2024-06" db="EMBL/GenBank/DDBJ databases">
        <authorList>
            <person name="Li Z."/>
            <person name="Jiang Y."/>
        </authorList>
    </citation>
    <scope>NUCLEOTIDE SEQUENCE [LARGE SCALE GENOMIC DNA]</scope>
    <source>
        <strain evidence="3 4">HSW-8</strain>
    </source>
</reference>
<keyword evidence="1" id="KW-0732">Signal</keyword>
<dbReference type="PANTHER" id="PTHR34406:SF1">
    <property type="entry name" value="PROTEIN YCEI"/>
    <property type="match status" value="1"/>
</dbReference>
<evidence type="ECO:0000313" key="4">
    <source>
        <dbReference type="Proteomes" id="UP001465331"/>
    </source>
</evidence>
<feature type="domain" description="Lipid/polyisoprenoid-binding YceI-like" evidence="2">
    <location>
        <begin position="24"/>
        <end position="185"/>
    </location>
</feature>
<dbReference type="InterPro" id="IPR036761">
    <property type="entry name" value="TTHA0802/YceI-like_sf"/>
</dbReference>
<gene>
    <name evidence="3" type="ORF">ABSH63_14620</name>
</gene>
<dbReference type="EMBL" id="JBEPIJ010000024">
    <property type="protein sequence ID" value="MES0875233.1"/>
    <property type="molecule type" value="Genomic_DNA"/>
</dbReference>
<feature type="signal peptide" evidence="1">
    <location>
        <begin position="1"/>
        <end position="22"/>
    </location>
</feature>
<accession>A0ABV2ADB7</accession>
<dbReference type="SUPFAM" id="SSF101874">
    <property type="entry name" value="YceI-like"/>
    <property type="match status" value="1"/>
</dbReference>
<proteinExistence type="predicted"/>
<keyword evidence="4" id="KW-1185">Reference proteome</keyword>
<feature type="chain" id="PRO_5046514280" evidence="1">
    <location>
        <begin position="23"/>
        <end position="187"/>
    </location>
</feature>
<evidence type="ECO:0000259" key="2">
    <source>
        <dbReference type="SMART" id="SM00867"/>
    </source>
</evidence>
<sequence>MTTSIGRFVAALLAVCSLGAWSAPRALLADGSRIEFSVKQMGVAVSGQFRRFDAKIDLIADDVSASSATVTVDISSLSTGDADADAIALDAPWLNGDAFPQARFTSSAVRRTGDNTFEARGTLEIRGKAREVTVPFETATQNDGSTRITGGFTLRRSDFGIGGGEWNEGDLVADEVPVRFTLRLAAP</sequence>
<dbReference type="Gene3D" id="2.40.128.110">
    <property type="entry name" value="Lipid/polyisoprenoid-binding, YceI-like"/>
    <property type="match status" value="1"/>
</dbReference>
<protein>
    <submittedName>
        <fullName evidence="3">YceI family protein</fullName>
    </submittedName>
</protein>
<dbReference type="SMART" id="SM00867">
    <property type="entry name" value="YceI"/>
    <property type="match status" value="1"/>
</dbReference>
<dbReference type="Proteomes" id="UP001465331">
    <property type="component" value="Unassembled WGS sequence"/>
</dbReference>
<dbReference type="RefSeq" id="WP_352890684.1">
    <property type="nucleotide sequence ID" value="NZ_JBEPIJ010000024.1"/>
</dbReference>
<dbReference type="PANTHER" id="PTHR34406">
    <property type="entry name" value="PROTEIN YCEI"/>
    <property type="match status" value="1"/>
</dbReference>
<name>A0ABV2ADB7_9GAMM</name>